<evidence type="ECO:0000256" key="1">
    <source>
        <dbReference type="ARBA" id="ARBA00004141"/>
    </source>
</evidence>
<proteinExistence type="predicted"/>
<dbReference type="Pfam" id="PF08016">
    <property type="entry name" value="PKD_channel"/>
    <property type="match status" value="1"/>
</dbReference>
<evidence type="ECO:0000256" key="3">
    <source>
        <dbReference type="ARBA" id="ARBA00022737"/>
    </source>
</evidence>
<evidence type="ECO:0000256" key="7">
    <source>
        <dbReference type="SAM" id="Phobius"/>
    </source>
</evidence>
<feature type="transmembrane region" description="Helical" evidence="7">
    <location>
        <begin position="459"/>
        <end position="477"/>
    </location>
</feature>
<dbReference type="PANTHER" id="PTHR10582:SF2">
    <property type="entry name" value="INACTIVE"/>
    <property type="match status" value="1"/>
</dbReference>
<evidence type="ECO:0000313" key="10">
    <source>
        <dbReference type="Proteomes" id="UP000225706"/>
    </source>
</evidence>
<feature type="transmembrane region" description="Helical" evidence="7">
    <location>
        <begin position="556"/>
        <end position="580"/>
    </location>
</feature>
<feature type="transmembrane region" description="Helical" evidence="7">
    <location>
        <begin position="432"/>
        <end position="453"/>
    </location>
</feature>
<keyword evidence="2 7" id="KW-0812">Transmembrane</keyword>
<evidence type="ECO:0000256" key="4">
    <source>
        <dbReference type="ARBA" id="ARBA00022989"/>
    </source>
</evidence>
<comment type="caution">
    <text evidence="9">The sequence shown here is derived from an EMBL/GenBank/DDBJ whole genome shotgun (WGS) entry which is preliminary data.</text>
</comment>
<keyword evidence="3" id="KW-0677">Repeat</keyword>
<feature type="compositionally biased region" description="Basic and acidic residues" evidence="6">
    <location>
        <begin position="18"/>
        <end position="40"/>
    </location>
</feature>
<evidence type="ECO:0000259" key="8">
    <source>
        <dbReference type="Pfam" id="PF08016"/>
    </source>
</evidence>
<dbReference type="GO" id="GO:0005262">
    <property type="term" value="F:calcium channel activity"/>
    <property type="evidence" value="ECO:0007669"/>
    <property type="project" value="TreeGrafter"/>
</dbReference>
<dbReference type="InterPro" id="IPR024862">
    <property type="entry name" value="TRPV"/>
</dbReference>
<keyword evidence="5 7" id="KW-0472">Membrane</keyword>
<dbReference type="Proteomes" id="UP000225706">
    <property type="component" value="Unassembled WGS sequence"/>
</dbReference>
<keyword evidence="9" id="KW-0675">Receptor</keyword>
<keyword evidence="10" id="KW-1185">Reference proteome</keyword>
<feature type="region of interest" description="Disordered" evidence="6">
    <location>
        <begin position="1"/>
        <end position="40"/>
    </location>
</feature>
<feature type="transmembrane region" description="Helical" evidence="7">
    <location>
        <begin position="394"/>
        <end position="412"/>
    </location>
</feature>
<name>A0A2B4STG1_STYPI</name>
<dbReference type="PANTHER" id="PTHR10582">
    <property type="entry name" value="TRANSIENT RECEPTOR POTENTIAL ION CHANNEL PROTEIN"/>
    <property type="match status" value="1"/>
</dbReference>
<evidence type="ECO:0000256" key="5">
    <source>
        <dbReference type="ARBA" id="ARBA00023136"/>
    </source>
</evidence>
<evidence type="ECO:0000256" key="2">
    <source>
        <dbReference type="ARBA" id="ARBA00022692"/>
    </source>
</evidence>
<feature type="transmembrane region" description="Helical" evidence="7">
    <location>
        <begin position="353"/>
        <end position="374"/>
    </location>
</feature>
<sequence length="679" mass="79341">MAEARSAGKGSYVSLSLEDMRGSKRSENDSEDTESKKGTVHSIDTRSFMDDYLIEFNEVFRRQVREKYCSTEETSWSNAADEVKVEILIARFEEGGRQLSDDPLLVLLKKWPASEMFSDNPRLVEAEVNRLVKIILCKDEAKKYKFFRDKEELSWKTPLHLVAELNFTSVAQTILAHYPGQLYITTNPHTGNDNSRGIPLKLALKRCNDEVSTLLIEHMKSERVLRLFSDNVYDIPLSFQELVKHPNMKKTVVAVLNCMVSPDWRHLPKFREDFSSQMKKDIERAWSSEPSDPISYQFYFKILDGDEYGRDPTHDEFNWMSKSCLFLIANSQNKEAIQHPVIRQLVKRKWIKYGHFWFSVLTCLYLLFLLLLSFSLLYGATKPDPTKYQGSADGLRMICEIFVVVWIVAYIADEINEINKERWSYFKVPQVYFNLFDWLGLILILIVIPLRFLRHEGQWVVASLGFFFNVLRLFKYSCVTRATGLYTKTLARIVYRDITRFSCVFLVVFLAFCGAFFLSLRTTSDVKVFGGFDIVMLSGVRALVEQQPAADDYTKFKWLPVFVLLMYMMAVVVILLNILIAQMSSTYSEAKKNARLQYDVYRMLIITRLEHSRFHKFNLRLNYYQVEEIIDEMTLAKDLLEYNADISPWDTVEEKLDEIRAIMRKIIKRIPLLDEDKER</sequence>
<dbReference type="AlphaFoldDB" id="A0A2B4STG1"/>
<dbReference type="InterPro" id="IPR013122">
    <property type="entry name" value="PKD1_2_channel"/>
</dbReference>
<evidence type="ECO:0000313" key="9">
    <source>
        <dbReference type="EMBL" id="PFX32180.1"/>
    </source>
</evidence>
<dbReference type="EMBL" id="LSMT01000026">
    <property type="protein sequence ID" value="PFX32180.1"/>
    <property type="molecule type" value="Genomic_DNA"/>
</dbReference>
<evidence type="ECO:0000256" key="6">
    <source>
        <dbReference type="SAM" id="MobiDB-lite"/>
    </source>
</evidence>
<keyword evidence="4 7" id="KW-1133">Transmembrane helix</keyword>
<dbReference type="GO" id="GO:0098703">
    <property type="term" value="P:calcium ion import across plasma membrane"/>
    <property type="evidence" value="ECO:0007669"/>
    <property type="project" value="TreeGrafter"/>
</dbReference>
<feature type="domain" description="Polycystin cation channel PKD1/PKD2" evidence="8">
    <location>
        <begin position="466"/>
        <end position="589"/>
    </location>
</feature>
<organism evidence="9 10">
    <name type="scientific">Stylophora pistillata</name>
    <name type="common">Smooth cauliflower coral</name>
    <dbReference type="NCBI Taxonomy" id="50429"/>
    <lineage>
        <taxon>Eukaryota</taxon>
        <taxon>Metazoa</taxon>
        <taxon>Cnidaria</taxon>
        <taxon>Anthozoa</taxon>
        <taxon>Hexacorallia</taxon>
        <taxon>Scleractinia</taxon>
        <taxon>Astrocoeniina</taxon>
        <taxon>Pocilloporidae</taxon>
        <taxon>Stylophora</taxon>
    </lineage>
</organism>
<accession>A0A2B4STG1</accession>
<dbReference type="OrthoDB" id="6080847at2759"/>
<feature type="transmembrane region" description="Helical" evidence="7">
    <location>
        <begin position="498"/>
        <end position="520"/>
    </location>
</feature>
<dbReference type="GO" id="GO:0005886">
    <property type="term" value="C:plasma membrane"/>
    <property type="evidence" value="ECO:0007669"/>
    <property type="project" value="TreeGrafter"/>
</dbReference>
<protein>
    <submittedName>
        <fullName evidence="9">Transient receptor potential cation channel subfamily V member 6</fullName>
    </submittedName>
</protein>
<gene>
    <name evidence="9" type="primary">TRPV6</name>
    <name evidence="9" type="ORF">AWC38_SpisGene2950</name>
</gene>
<comment type="subcellular location">
    <subcellularLocation>
        <location evidence="1">Membrane</location>
        <topology evidence="1">Multi-pass membrane protein</topology>
    </subcellularLocation>
</comment>
<reference evidence="10" key="1">
    <citation type="journal article" date="2017" name="bioRxiv">
        <title>Comparative analysis of the genomes of Stylophora pistillata and Acropora digitifera provides evidence for extensive differences between species of corals.</title>
        <authorList>
            <person name="Voolstra C.R."/>
            <person name="Li Y."/>
            <person name="Liew Y.J."/>
            <person name="Baumgarten S."/>
            <person name="Zoccola D."/>
            <person name="Flot J.-F."/>
            <person name="Tambutte S."/>
            <person name="Allemand D."/>
            <person name="Aranda M."/>
        </authorList>
    </citation>
    <scope>NUCLEOTIDE SEQUENCE [LARGE SCALE GENOMIC DNA]</scope>
</reference>